<evidence type="ECO:0000313" key="7">
    <source>
        <dbReference type="EMBL" id="BAS28835.1"/>
    </source>
</evidence>
<feature type="transmembrane region" description="Helical" evidence="6">
    <location>
        <begin position="117"/>
        <end position="135"/>
    </location>
</feature>
<evidence type="ECO:0000256" key="2">
    <source>
        <dbReference type="ARBA" id="ARBA00022475"/>
    </source>
</evidence>
<evidence type="ECO:0000256" key="5">
    <source>
        <dbReference type="ARBA" id="ARBA00023136"/>
    </source>
</evidence>
<dbReference type="InterPro" id="IPR050833">
    <property type="entry name" value="Poly_Biosynth_Transport"/>
</dbReference>
<dbReference type="OrthoDB" id="9775950at2"/>
<dbReference type="InterPro" id="IPR024923">
    <property type="entry name" value="PG_synth_SpoVB"/>
</dbReference>
<feature type="transmembrane region" description="Helical" evidence="6">
    <location>
        <begin position="43"/>
        <end position="61"/>
    </location>
</feature>
<feature type="transmembrane region" description="Helical" evidence="6">
    <location>
        <begin position="367"/>
        <end position="388"/>
    </location>
</feature>
<keyword evidence="3 6" id="KW-0812">Transmembrane</keyword>
<dbReference type="AlphaFoldDB" id="A0A0K2SNZ3"/>
<comment type="subcellular location">
    <subcellularLocation>
        <location evidence="1">Cell membrane</location>
        <topology evidence="1">Multi-pass membrane protein</topology>
    </subcellularLocation>
</comment>
<feature type="transmembrane region" description="Helical" evidence="6">
    <location>
        <begin position="287"/>
        <end position="308"/>
    </location>
</feature>
<evidence type="ECO:0000256" key="6">
    <source>
        <dbReference type="SAM" id="Phobius"/>
    </source>
</evidence>
<keyword evidence="8" id="KW-1185">Reference proteome</keyword>
<dbReference type="InterPro" id="IPR002797">
    <property type="entry name" value="Polysacc_synth"/>
</dbReference>
<accession>A0A0K2SNZ3</accession>
<dbReference type="KEGG" id="lpil:LIP_3006"/>
<evidence type="ECO:0000256" key="1">
    <source>
        <dbReference type="ARBA" id="ARBA00004651"/>
    </source>
</evidence>
<proteinExistence type="predicted"/>
<protein>
    <submittedName>
        <fullName evidence="7">Polysaccharide biosynthesis protein</fullName>
    </submittedName>
</protein>
<sequence>MLRGAIWLGAAGLFARGLGAVYRVVLVRLVGAEAIGLFQMAFPVFRLALHLATLGLPAPVAQMTSDALGRSRALQSRQVERAGLALAALATLAVALGLSLLTPWISQRLLTDGRSVLAVRALPLWLAPAALAMLLRAAAQGRQLMADLALAQSVEQVARVGAVLGLALLALPRGQAAVAAAIVLGSALGEAASLFFLAARLGVLPGRRTLSRIGLHPSRTPGRVWVMLLDQVPVGRALLHLAAPLLLLQLVNNLTATVNAVLIPRRLAVAGLAPAQATTLYGELMGMALPLLYLPMVVVWPITQVLMPDLAAQAARGRWGTIRHRLGRALALAAAVGLGSMALFLWQPARISELLYGAPHVADQVRILALSAPFAYVNHTLTAALLGLGDTRTPLATFLAASALRLALIHALVARPSLAILGAAWALVADEVLSALLNGRGLLRRLSVP</sequence>
<keyword evidence="5 6" id="KW-0472">Membrane</keyword>
<dbReference type="Proteomes" id="UP000065807">
    <property type="component" value="Chromosome"/>
</dbReference>
<reference evidence="8" key="2">
    <citation type="journal article" date="2016" name="Int. J. Syst. Evol. Microbiol.">
        <title>Complete genome sequence and cell structure of Limnochorda pilosa, a Gram-negative spore-former within the phylum Firmicutes.</title>
        <authorList>
            <person name="Watanabe M."/>
            <person name="Kojima H."/>
            <person name="Fukui M."/>
        </authorList>
    </citation>
    <scope>NUCLEOTIDE SEQUENCE [LARGE SCALE GENOMIC DNA]</scope>
    <source>
        <strain evidence="8">HC45</strain>
    </source>
</reference>
<dbReference type="Pfam" id="PF01943">
    <property type="entry name" value="Polysacc_synt"/>
    <property type="match status" value="1"/>
</dbReference>
<reference evidence="8" key="1">
    <citation type="submission" date="2015-07" db="EMBL/GenBank/DDBJ databases">
        <title>Complete genome sequence and phylogenetic analysis of Limnochorda pilosa.</title>
        <authorList>
            <person name="Watanabe M."/>
            <person name="Kojima H."/>
            <person name="Fukui M."/>
        </authorList>
    </citation>
    <scope>NUCLEOTIDE SEQUENCE [LARGE SCALE GENOMIC DNA]</scope>
    <source>
        <strain evidence="8">HC45</strain>
    </source>
</reference>
<evidence type="ECO:0000256" key="3">
    <source>
        <dbReference type="ARBA" id="ARBA00022692"/>
    </source>
</evidence>
<dbReference type="PIRSF" id="PIRSF038958">
    <property type="entry name" value="PG_synth_SpoVB"/>
    <property type="match status" value="1"/>
</dbReference>
<feature type="transmembrane region" description="Helical" evidence="6">
    <location>
        <begin position="178"/>
        <end position="203"/>
    </location>
</feature>
<dbReference type="GO" id="GO:0005886">
    <property type="term" value="C:plasma membrane"/>
    <property type="evidence" value="ECO:0007669"/>
    <property type="project" value="UniProtKB-SubCell"/>
</dbReference>
<feature type="transmembrane region" description="Helical" evidence="6">
    <location>
        <begin position="329"/>
        <end position="347"/>
    </location>
</feature>
<dbReference type="PANTHER" id="PTHR30250">
    <property type="entry name" value="PST FAMILY PREDICTED COLANIC ACID TRANSPORTER"/>
    <property type="match status" value="1"/>
</dbReference>
<gene>
    <name evidence="7" type="ORF">LIP_3006</name>
</gene>
<organism evidence="7 8">
    <name type="scientific">Limnochorda pilosa</name>
    <dbReference type="NCBI Taxonomy" id="1555112"/>
    <lineage>
        <taxon>Bacteria</taxon>
        <taxon>Bacillati</taxon>
        <taxon>Bacillota</taxon>
        <taxon>Limnochordia</taxon>
        <taxon>Limnochordales</taxon>
        <taxon>Limnochordaceae</taxon>
        <taxon>Limnochorda</taxon>
    </lineage>
</organism>
<evidence type="ECO:0000256" key="4">
    <source>
        <dbReference type="ARBA" id="ARBA00022989"/>
    </source>
</evidence>
<evidence type="ECO:0000313" key="8">
    <source>
        <dbReference type="Proteomes" id="UP000065807"/>
    </source>
</evidence>
<dbReference type="RefSeq" id="WP_068139773.1">
    <property type="nucleotide sequence ID" value="NZ_AP014924.1"/>
</dbReference>
<keyword evidence="2" id="KW-1003">Cell membrane</keyword>
<dbReference type="PANTHER" id="PTHR30250:SF24">
    <property type="entry name" value="STAGE V SPORULATION PROTEIN B"/>
    <property type="match status" value="1"/>
</dbReference>
<dbReference type="EMBL" id="AP014924">
    <property type="protein sequence ID" value="BAS28835.1"/>
    <property type="molecule type" value="Genomic_DNA"/>
</dbReference>
<name>A0A0K2SNZ3_LIMPI</name>
<feature type="transmembrane region" description="Helical" evidence="6">
    <location>
        <begin position="82"/>
        <end position="105"/>
    </location>
</feature>
<dbReference type="STRING" id="1555112.LIP_3006"/>
<keyword evidence="4 6" id="KW-1133">Transmembrane helix</keyword>